<gene>
    <name evidence="3" type="ORF">CJ199_16885</name>
</gene>
<feature type="domain" description="ABC transporter" evidence="2">
    <location>
        <begin position="2"/>
        <end position="68"/>
    </location>
</feature>
<dbReference type="Pfam" id="PF00005">
    <property type="entry name" value="ABC_tran"/>
    <property type="match status" value="1"/>
</dbReference>
<dbReference type="SUPFAM" id="SSF52540">
    <property type="entry name" value="P-loop containing nucleoside triphosphate hydrolases"/>
    <property type="match status" value="1"/>
</dbReference>
<feature type="non-terminal residue" evidence="3">
    <location>
        <position position="1"/>
    </location>
</feature>
<dbReference type="AlphaFoldDB" id="A0A2N6V8D6"/>
<feature type="non-terminal residue" evidence="3">
    <location>
        <position position="75"/>
    </location>
</feature>
<dbReference type="OrthoDB" id="3239744at2"/>
<dbReference type="GO" id="GO:0016887">
    <property type="term" value="F:ATP hydrolysis activity"/>
    <property type="evidence" value="ECO:0007669"/>
    <property type="project" value="InterPro"/>
</dbReference>
<evidence type="ECO:0000313" key="3">
    <source>
        <dbReference type="EMBL" id="PMC95451.1"/>
    </source>
</evidence>
<evidence type="ECO:0000259" key="2">
    <source>
        <dbReference type="Pfam" id="PF00005"/>
    </source>
</evidence>
<dbReference type="InterPro" id="IPR003439">
    <property type="entry name" value="ABC_transporter-like_ATP-bd"/>
</dbReference>
<dbReference type="InterPro" id="IPR050611">
    <property type="entry name" value="ABCF"/>
</dbReference>
<dbReference type="GO" id="GO:0005524">
    <property type="term" value="F:ATP binding"/>
    <property type="evidence" value="ECO:0007669"/>
    <property type="project" value="InterPro"/>
</dbReference>
<protein>
    <submittedName>
        <fullName evidence="3">ABC transporter</fullName>
    </submittedName>
</protein>
<dbReference type="Proteomes" id="UP000235598">
    <property type="component" value="Unassembled WGS sequence"/>
</dbReference>
<proteinExistence type="predicted"/>
<reference evidence="3 4" key="1">
    <citation type="submission" date="2017-09" db="EMBL/GenBank/DDBJ databases">
        <title>Bacterial strain isolated from the female urinary microbiota.</title>
        <authorList>
            <person name="Thomas-White K."/>
            <person name="Kumar N."/>
            <person name="Forster S."/>
            <person name="Putonti C."/>
            <person name="Lawley T."/>
            <person name="Wolfe A.J."/>
        </authorList>
    </citation>
    <scope>NUCLEOTIDE SEQUENCE [LARGE SCALE GENOMIC DNA]</scope>
    <source>
        <strain evidence="3 4">UMB1301</strain>
    </source>
</reference>
<sequence length="75" mass="7919">RVEKGDRVGLVGRNGAGKTTSGKTTLLRLLAGVEEPDSGEVVAGHGLKLGYFAQEHDTLDLDRTVLENMQSAAPD</sequence>
<accession>A0A2N6V8D6</accession>
<keyword evidence="1" id="KW-0677">Repeat</keyword>
<dbReference type="EMBL" id="PNHK01000932">
    <property type="protein sequence ID" value="PMC95451.1"/>
    <property type="molecule type" value="Genomic_DNA"/>
</dbReference>
<evidence type="ECO:0000256" key="1">
    <source>
        <dbReference type="ARBA" id="ARBA00022737"/>
    </source>
</evidence>
<name>A0A2N6V8D6_9MICO</name>
<dbReference type="PANTHER" id="PTHR19211:SF14">
    <property type="entry name" value="ATP-BINDING CASSETTE SUB-FAMILY F MEMBER 1"/>
    <property type="match status" value="1"/>
</dbReference>
<evidence type="ECO:0000313" key="4">
    <source>
        <dbReference type="Proteomes" id="UP000235598"/>
    </source>
</evidence>
<dbReference type="Gene3D" id="3.40.50.300">
    <property type="entry name" value="P-loop containing nucleotide triphosphate hydrolases"/>
    <property type="match status" value="1"/>
</dbReference>
<dbReference type="PANTHER" id="PTHR19211">
    <property type="entry name" value="ATP-BINDING TRANSPORT PROTEIN-RELATED"/>
    <property type="match status" value="1"/>
</dbReference>
<dbReference type="RefSeq" id="WP_146004946.1">
    <property type="nucleotide sequence ID" value="NZ_PNHK01000932.1"/>
</dbReference>
<organism evidence="3 4">
    <name type="scientific">Brevibacterium paucivorans</name>
    <dbReference type="NCBI Taxonomy" id="170994"/>
    <lineage>
        <taxon>Bacteria</taxon>
        <taxon>Bacillati</taxon>
        <taxon>Actinomycetota</taxon>
        <taxon>Actinomycetes</taxon>
        <taxon>Micrococcales</taxon>
        <taxon>Brevibacteriaceae</taxon>
        <taxon>Brevibacterium</taxon>
    </lineage>
</organism>
<comment type="caution">
    <text evidence="3">The sequence shown here is derived from an EMBL/GenBank/DDBJ whole genome shotgun (WGS) entry which is preliminary data.</text>
</comment>
<dbReference type="InterPro" id="IPR027417">
    <property type="entry name" value="P-loop_NTPase"/>
</dbReference>